<name>A0A4U9TK79_SERFO</name>
<dbReference type="AlphaFoldDB" id="A0A4U9TK79"/>
<dbReference type="EMBL" id="CABEEZ010000020">
    <property type="protein sequence ID" value="VTR19723.1"/>
    <property type="molecule type" value="Genomic_DNA"/>
</dbReference>
<organism evidence="1">
    <name type="scientific">Serratia fonticola</name>
    <dbReference type="NCBI Taxonomy" id="47917"/>
    <lineage>
        <taxon>Bacteria</taxon>
        <taxon>Pseudomonadati</taxon>
        <taxon>Pseudomonadota</taxon>
        <taxon>Gammaproteobacteria</taxon>
        <taxon>Enterobacterales</taxon>
        <taxon>Yersiniaceae</taxon>
        <taxon>Serratia</taxon>
    </lineage>
</organism>
<proteinExistence type="predicted"/>
<accession>A0A4U9TK79</accession>
<sequence length="56" mass="6362">MRGLLKQIVMQRLYHALRIIARYQEAQVIAAGSVADHADIERIQYAEYLFTDAAGL</sequence>
<reference evidence="1" key="1">
    <citation type="submission" date="2019-05" db="EMBL/GenBank/DDBJ databases">
        <authorList>
            <consortium name="Pathogen Informatics"/>
        </authorList>
    </citation>
    <scope>NUCLEOTIDE SEQUENCE [LARGE SCALE GENOMIC DNA]</scope>
    <source>
        <strain evidence="1">NCTC12965</strain>
    </source>
</reference>
<evidence type="ECO:0000313" key="1">
    <source>
        <dbReference type="EMBL" id="VTR19723.1"/>
    </source>
</evidence>
<gene>
    <name evidence="1" type="ORF">NCTC12965_00832</name>
</gene>
<protein>
    <submittedName>
        <fullName evidence="1">Uncharacterized protein</fullName>
    </submittedName>
</protein>